<dbReference type="SUPFAM" id="SSF63380">
    <property type="entry name" value="Riboflavin synthase domain-like"/>
    <property type="match status" value="1"/>
</dbReference>
<dbReference type="InterPro" id="IPR008333">
    <property type="entry name" value="Cbr1-like_FAD-bd_dom"/>
</dbReference>
<organism evidence="24 25">
    <name type="scientific">Clydaea vesicula</name>
    <dbReference type="NCBI Taxonomy" id="447962"/>
    <lineage>
        <taxon>Eukaryota</taxon>
        <taxon>Fungi</taxon>
        <taxon>Fungi incertae sedis</taxon>
        <taxon>Chytridiomycota</taxon>
        <taxon>Chytridiomycota incertae sedis</taxon>
        <taxon>Chytridiomycetes</taxon>
        <taxon>Lobulomycetales</taxon>
        <taxon>Lobulomycetaceae</taxon>
        <taxon>Clydaea</taxon>
    </lineage>
</organism>
<evidence type="ECO:0000256" key="19">
    <source>
        <dbReference type="ARBA" id="ARBA00023136"/>
    </source>
</evidence>
<evidence type="ECO:0000256" key="15">
    <source>
        <dbReference type="ARBA" id="ARBA00022989"/>
    </source>
</evidence>
<evidence type="ECO:0000313" key="24">
    <source>
        <dbReference type="EMBL" id="KAJ3220127.1"/>
    </source>
</evidence>
<dbReference type="CDD" id="cd06183">
    <property type="entry name" value="cyt_b5_reduct_like"/>
    <property type="match status" value="1"/>
</dbReference>
<dbReference type="PANTHER" id="PTHR43078">
    <property type="entry name" value="UDP-GLUCURONIC ACID DECARBOXYLASE-RELATED"/>
    <property type="match status" value="1"/>
</dbReference>
<keyword evidence="11 22" id="KW-0812">Transmembrane</keyword>
<evidence type="ECO:0000256" key="5">
    <source>
        <dbReference type="ARBA" id="ARBA00005100"/>
    </source>
</evidence>
<feature type="non-terminal residue" evidence="24">
    <location>
        <position position="724"/>
    </location>
</feature>
<dbReference type="EC" id="4.1.1.35" evidence="8"/>
<keyword evidence="9" id="KW-0963">Cytoplasm</keyword>
<keyword evidence="15 22" id="KW-1133">Transmembrane helix</keyword>
<evidence type="ECO:0000256" key="2">
    <source>
        <dbReference type="ARBA" id="ARBA00001974"/>
    </source>
</evidence>
<evidence type="ECO:0000256" key="10">
    <source>
        <dbReference type="ARBA" id="ARBA00022630"/>
    </source>
</evidence>
<evidence type="ECO:0000256" key="3">
    <source>
        <dbReference type="ARBA" id="ARBA00004447"/>
    </source>
</evidence>
<keyword evidence="14" id="KW-0735">Signal-anchor</keyword>
<dbReference type="EMBL" id="JADGJW010000315">
    <property type="protein sequence ID" value="KAJ3220127.1"/>
    <property type="molecule type" value="Genomic_DNA"/>
</dbReference>
<keyword evidence="17" id="KW-0520">NAD</keyword>
<dbReference type="PANTHER" id="PTHR43078:SF6">
    <property type="entry name" value="UDP-GLUCURONIC ACID DECARBOXYLASE 1"/>
    <property type="match status" value="1"/>
</dbReference>
<evidence type="ECO:0000256" key="18">
    <source>
        <dbReference type="ARBA" id="ARBA00023034"/>
    </source>
</evidence>
<accession>A0AAD5XY76</accession>
<evidence type="ECO:0000256" key="12">
    <source>
        <dbReference type="ARBA" id="ARBA00022793"/>
    </source>
</evidence>
<evidence type="ECO:0000256" key="16">
    <source>
        <dbReference type="ARBA" id="ARBA00023002"/>
    </source>
</evidence>
<dbReference type="CDD" id="cd05230">
    <property type="entry name" value="UGD_SDR_e"/>
    <property type="match status" value="1"/>
</dbReference>
<dbReference type="GO" id="GO:0042732">
    <property type="term" value="P:D-xylose metabolic process"/>
    <property type="evidence" value="ECO:0007669"/>
    <property type="project" value="InterPro"/>
</dbReference>
<dbReference type="InterPro" id="IPR001433">
    <property type="entry name" value="OxRdtase_FAD/NAD-bd"/>
</dbReference>
<evidence type="ECO:0000256" key="1">
    <source>
        <dbReference type="ARBA" id="ARBA00001911"/>
    </source>
</evidence>
<evidence type="ECO:0000256" key="17">
    <source>
        <dbReference type="ARBA" id="ARBA00023027"/>
    </source>
</evidence>
<dbReference type="GO" id="GO:0048040">
    <property type="term" value="F:UDP-glucuronate decarboxylase activity"/>
    <property type="evidence" value="ECO:0007669"/>
    <property type="project" value="UniProtKB-EC"/>
</dbReference>
<keyword evidence="18" id="KW-0333">Golgi apparatus</keyword>
<evidence type="ECO:0000256" key="8">
    <source>
        <dbReference type="ARBA" id="ARBA00012290"/>
    </source>
</evidence>
<comment type="catalytic activity">
    <reaction evidence="21">
        <text>UDP-alpha-D-glucuronate + H(+) = UDP-alpha-D-xylose + CO2</text>
        <dbReference type="Rhea" id="RHEA:23916"/>
        <dbReference type="ChEBI" id="CHEBI:15378"/>
        <dbReference type="ChEBI" id="CHEBI:16526"/>
        <dbReference type="ChEBI" id="CHEBI:57632"/>
        <dbReference type="ChEBI" id="CHEBI:58052"/>
        <dbReference type="EC" id="4.1.1.35"/>
    </reaction>
</comment>
<keyword evidence="20" id="KW-0456">Lyase</keyword>
<name>A0AAD5XY76_9FUNG</name>
<gene>
    <name evidence="24" type="primary">UXS1</name>
    <name evidence="24" type="ORF">HK099_004461</name>
</gene>
<dbReference type="InterPro" id="IPR044516">
    <property type="entry name" value="UXS-like"/>
</dbReference>
<keyword evidence="19 22" id="KW-0472">Membrane</keyword>
<dbReference type="InterPro" id="IPR001709">
    <property type="entry name" value="Flavoprot_Pyr_Nucl_cyt_Rdtase"/>
</dbReference>
<feature type="domain" description="FAD-binding FR-type" evidence="23">
    <location>
        <begin position="73"/>
        <end position="171"/>
    </location>
</feature>
<dbReference type="Pfam" id="PF00970">
    <property type="entry name" value="FAD_binding_6"/>
    <property type="match status" value="1"/>
</dbReference>
<dbReference type="InterPro" id="IPR039261">
    <property type="entry name" value="FNR_nucleotide-bd"/>
</dbReference>
<keyword evidence="10" id="KW-0285">Flavoprotein</keyword>
<dbReference type="InterPro" id="IPR017927">
    <property type="entry name" value="FAD-bd_FR_type"/>
</dbReference>
<keyword evidence="25" id="KW-1185">Reference proteome</keyword>
<dbReference type="PRINTS" id="PR00371">
    <property type="entry name" value="FPNCR"/>
</dbReference>
<dbReference type="FunFam" id="3.40.50.720:FF:000150">
    <property type="entry name" value="UDP-glucuronic acid decarboxylase 6"/>
    <property type="match status" value="1"/>
</dbReference>
<dbReference type="InterPro" id="IPR016040">
    <property type="entry name" value="NAD(P)-bd_dom"/>
</dbReference>
<evidence type="ECO:0000256" key="14">
    <source>
        <dbReference type="ARBA" id="ARBA00022968"/>
    </source>
</evidence>
<dbReference type="GO" id="GO:0032580">
    <property type="term" value="C:Golgi cisterna membrane"/>
    <property type="evidence" value="ECO:0007669"/>
    <property type="project" value="UniProtKB-SubCell"/>
</dbReference>
<evidence type="ECO:0000256" key="13">
    <source>
        <dbReference type="ARBA" id="ARBA00022827"/>
    </source>
</evidence>
<evidence type="ECO:0000256" key="20">
    <source>
        <dbReference type="ARBA" id="ARBA00023239"/>
    </source>
</evidence>
<comment type="pathway">
    <text evidence="5">Nucleotide-sugar biosynthesis; UDP-alpha-D-xylose biosynthesis; UDP-alpha-D-xylose from UDP-alpha-D-glucuronate: step 1/1.</text>
</comment>
<protein>
    <recommendedName>
        <fullName evidence="8">UDP-glucuronate decarboxylase</fullName>
        <ecNumber evidence="8">4.1.1.35</ecNumber>
    </recommendedName>
</protein>
<evidence type="ECO:0000313" key="25">
    <source>
        <dbReference type="Proteomes" id="UP001211065"/>
    </source>
</evidence>
<dbReference type="Gene3D" id="2.40.30.10">
    <property type="entry name" value="Translation factors"/>
    <property type="match status" value="1"/>
</dbReference>
<dbReference type="FunFam" id="3.40.50.80:FF:000009">
    <property type="entry name" value="NADH-cytochrome b5 reductase"/>
    <property type="match status" value="1"/>
</dbReference>
<keyword evidence="12" id="KW-0210">Decarboxylase</keyword>
<sequence>SSKKMQKLGRVPFSNFGQQKRLMRFEPLKNYDVKPEQYKIIYFIFAESAVIIGYDIYYVLYLHEPPIYELSTKEFRKAFLKEIVPVTNSTSLFRFHILTSSVENTPIPSHVLVKDDTCQVARAYTPIAFTRETIDLLVKKYDDGLVSKHIHNLKVGDKMEMLGPIWSFPYETNMADEIGMIAGGTGINPMYQLIKQILRDPLDNTKISLIYANRNEGEIVLKNELEILSRNRPDRLRVYYVLDEAPKNWEYGKGIISKKILKENLPTGARSLVLVCGPEPMVKYLAGRKVAANNQGAIDGLLKELEYTEQNALTINNLAFSNQIIMSEQPKKEKKSEIKLKYVGSDQYSSKVDLEILQSLYLEPSKSMVETDKGSTLTFTPTVAAYPAVKNLKQHEKKRILVTGGAGFVGSHLVDRLMLMGHEVIALDNLFTGNKRNIIHWVGHPNFEFVRHDVVDPFMVEVDQIYHLACPASPPHYQYNPVKTVKTSVMGTINMLGLAKRTKARFLLTSTSEIYGDPIPEQHPQVESYWGNVNPIGPRACYDEGKRVGETLTYAYAKQDNVDVRVARIFNTFGPRMNEFDGRVVSNFIIQALKGEDITVYGDGSQTRSFAYVHDLVDGLISLMNGNYTDPGFLSSLIILMSVIFLVNLGNPEEFAIQHFAEVIRDTVNKSVDIVNLPATTDDPQRRKPDITRAKQFLGWSPKFTVAQGVEDTVAYFRTRLESL</sequence>
<dbReference type="InterPro" id="IPR036291">
    <property type="entry name" value="NAD(P)-bd_dom_sf"/>
</dbReference>
<dbReference type="AlphaFoldDB" id="A0AAD5XY76"/>
<comment type="cofactor">
    <cofactor evidence="1">
        <name>NAD(+)</name>
        <dbReference type="ChEBI" id="CHEBI:57540"/>
    </cofactor>
</comment>
<dbReference type="Proteomes" id="UP001211065">
    <property type="component" value="Unassembled WGS sequence"/>
</dbReference>
<dbReference type="GO" id="GO:0070403">
    <property type="term" value="F:NAD+ binding"/>
    <property type="evidence" value="ECO:0007669"/>
    <property type="project" value="InterPro"/>
</dbReference>
<feature type="transmembrane region" description="Helical" evidence="22">
    <location>
        <begin position="40"/>
        <end position="60"/>
    </location>
</feature>
<evidence type="ECO:0000256" key="6">
    <source>
        <dbReference type="ARBA" id="ARBA00006105"/>
    </source>
</evidence>
<dbReference type="PRINTS" id="PR00406">
    <property type="entry name" value="CYTB5RDTASE"/>
</dbReference>
<dbReference type="Pfam" id="PF00175">
    <property type="entry name" value="NAD_binding_1"/>
    <property type="match status" value="1"/>
</dbReference>
<dbReference type="SUPFAM" id="SSF52343">
    <property type="entry name" value="Ferredoxin reductase-like, C-terminal NADP-linked domain"/>
    <property type="match status" value="1"/>
</dbReference>
<evidence type="ECO:0000256" key="21">
    <source>
        <dbReference type="ARBA" id="ARBA00051601"/>
    </source>
</evidence>
<comment type="similarity">
    <text evidence="6">Belongs to the flavoprotein pyridine nucleotide cytochrome reductase family.</text>
</comment>
<dbReference type="SUPFAM" id="SSF51735">
    <property type="entry name" value="NAD(P)-binding Rossmann-fold domains"/>
    <property type="match status" value="1"/>
</dbReference>
<proteinExistence type="inferred from homology"/>
<dbReference type="Gene3D" id="3.40.50.720">
    <property type="entry name" value="NAD(P)-binding Rossmann-like Domain"/>
    <property type="match status" value="2"/>
</dbReference>
<dbReference type="Pfam" id="PF16363">
    <property type="entry name" value="GDP_Man_Dehyd"/>
    <property type="match status" value="1"/>
</dbReference>
<dbReference type="PROSITE" id="PS51384">
    <property type="entry name" value="FAD_FR"/>
    <property type="match status" value="1"/>
</dbReference>
<comment type="cofactor">
    <cofactor evidence="2">
        <name>FAD</name>
        <dbReference type="ChEBI" id="CHEBI:57692"/>
    </cofactor>
</comment>
<evidence type="ECO:0000259" key="23">
    <source>
        <dbReference type="PROSITE" id="PS51384"/>
    </source>
</evidence>
<comment type="similarity">
    <text evidence="7">Belongs to the NAD(P)-dependent epimerase/dehydratase family. UDP-glucuronic acid decarboxylase subfamily.</text>
</comment>
<reference evidence="24" key="1">
    <citation type="submission" date="2020-05" db="EMBL/GenBank/DDBJ databases">
        <title>Phylogenomic resolution of chytrid fungi.</title>
        <authorList>
            <person name="Stajich J.E."/>
            <person name="Amses K."/>
            <person name="Simmons R."/>
            <person name="Seto K."/>
            <person name="Myers J."/>
            <person name="Bonds A."/>
            <person name="Quandt C.A."/>
            <person name="Barry K."/>
            <person name="Liu P."/>
            <person name="Grigoriev I."/>
            <person name="Longcore J.E."/>
            <person name="James T.Y."/>
        </authorList>
    </citation>
    <scope>NUCLEOTIDE SEQUENCE</scope>
    <source>
        <strain evidence="24">JEL0476</strain>
    </source>
</reference>
<dbReference type="InterPro" id="IPR017938">
    <property type="entry name" value="Riboflavin_synthase-like_b-brl"/>
</dbReference>
<comment type="subcellular location">
    <subcellularLocation>
        <location evidence="4">Cytoplasm</location>
    </subcellularLocation>
    <subcellularLocation>
        <location evidence="3">Golgi apparatus</location>
        <location evidence="3">Golgi stack membrane</location>
        <topology evidence="3">Single-pass type II membrane protein</topology>
    </subcellularLocation>
</comment>
<evidence type="ECO:0000256" key="7">
    <source>
        <dbReference type="ARBA" id="ARBA00007505"/>
    </source>
</evidence>
<evidence type="ECO:0000256" key="22">
    <source>
        <dbReference type="SAM" id="Phobius"/>
    </source>
</evidence>
<dbReference type="Gene3D" id="3.40.50.80">
    <property type="entry name" value="Nucleotide-binding domain of ferredoxin-NADP reductase (FNR) module"/>
    <property type="match status" value="1"/>
</dbReference>
<evidence type="ECO:0000256" key="11">
    <source>
        <dbReference type="ARBA" id="ARBA00022692"/>
    </source>
</evidence>
<keyword evidence="16" id="KW-0560">Oxidoreductase</keyword>
<keyword evidence="13" id="KW-0274">FAD</keyword>
<evidence type="ECO:0000256" key="4">
    <source>
        <dbReference type="ARBA" id="ARBA00004496"/>
    </source>
</evidence>
<comment type="caution">
    <text evidence="24">The sequence shown here is derived from an EMBL/GenBank/DDBJ whole genome shotgun (WGS) entry which is preliminary data.</text>
</comment>
<dbReference type="GO" id="GO:0016491">
    <property type="term" value="F:oxidoreductase activity"/>
    <property type="evidence" value="ECO:0007669"/>
    <property type="project" value="UniProtKB-KW"/>
</dbReference>
<evidence type="ECO:0000256" key="9">
    <source>
        <dbReference type="ARBA" id="ARBA00022490"/>
    </source>
</evidence>